<keyword evidence="2 7" id="KW-0349">Heme</keyword>
<proteinExistence type="predicted"/>
<dbReference type="InterPro" id="IPR036909">
    <property type="entry name" value="Cyt_c-like_dom_sf"/>
</dbReference>
<organism evidence="9 10">
    <name type="scientific">Mucilaginibacter sabulilitoris</name>
    <dbReference type="NCBI Taxonomy" id="1173583"/>
    <lineage>
        <taxon>Bacteria</taxon>
        <taxon>Pseudomonadati</taxon>
        <taxon>Bacteroidota</taxon>
        <taxon>Sphingobacteriia</taxon>
        <taxon>Sphingobacteriales</taxon>
        <taxon>Sphingobacteriaceae</taxon>
        <taxon>Mucilaginibacter</taxon>
    </lineage>
</organism>
<sequence>MKRIAFILIVLISIAGYALFSSGEEKQTPEKAIEQALLAQVNDFSAFLNDKLQPAVESSKPDEKQLQQLFLQARLRYKKLEWAAEYFDPATTRAVNGAPVPEVEMGSIQVFEPAGLQVMEGYLFPKYDAGHKKDMLQQLRILQNGCNKYKTYFGNIDIFDWQVFDAAKLEVFRILTLGITGFDDPLTQKSMTESAESLQSLKVVMSHYGAGDPRAKQLTLQLDAAIGYLKKNEGFNAFNRAEFITGYGNPITRSITQLEQHLKIHVIRYNRLLRQDAETLFDPDAFDVNAYAADATSATTAKKIELGKILFSDPILSGTGTRSCRSCHQPEKAFADGLAKNTIIGSKQPLRRNTPTLLNAALQPAQFYDLRANTLEDQVSNVVQNKDEMHGSLAGAAKRLWQNKTYRQLFTGAYPVKARTGIDTLEVRSALGVYVRSLTAINSRFDTYMRGNKLAMNRGEINGFNLFMGKAKCGTCHYMPLFNGTFPPRFVKMESEVIGVPRSAEAHVIDGDRGRYDIVQTPSFKNAFKVTTVRNASRTAPYMHNGAFTTLEQVMDFYNKGGGTGLGMKIDNQTLPFDKLNLTTKESHNIIAFIKSLDSKQGAY</sequence>
<accession>A0ABZ0TP22</accession>
<evidence type="ECO:0000259" key="8">
    <source>
        <dbReference type="PROSITE" id="PS51007"/>
    </source>
</evidence>
<dbReference type="PROSITE" id="PS51007">
    <property type="entry name" value="CYTC"/>
    <property type="match status" value="2"/>
</dbReference>
<feature type="domain" description="Cytochrome c" evidence="8">
    <location>
        <begin position="458"/>
        <end position="598"/>
    </location>
</feature>
<evidence type="ECO:0000256" key="7">
    <source>
        <dbReference type="PROSITE-ProRule" id="PRU00433"/>
    </source>
</evidence>
<dbReference type="RefSeq" id="WP_321564002.1">
    <property type="nucleotide sequence ID" value="NZ_CP139558.1"/>
</dbReference>
<keyword evidence="6 7" id="KW-0408">Iron</keyword>
<keyword evidence="10" id="KW-1185">Reference proteome</keyword>
<evidence type="ECO:0000313" key="9">
    <source>
        <dbReference type="EMBL" id="WPU94889.1"/>
    </source>
</evidence>
<evidence type="ECO:0000256" key="5">
    <source>
        <dbReference type="ARBA" id="ARBA00023002"/>
    </source>
</evidence>
<evidence type="ECO:0000256" key="2">
    <source>
        <dbReference type="ARBA" id="ARBA00022617"/>
    </source>
</evidence>
<dbReference type="Gene3D" id="1.10.760.10">
    <property type="entry name" value="Cytochrome c-like domain"/>
    <property type="match status" value="2"/>
</dbReference>
<evidence type="ECO:0000256" key="1">
    <source>
        <dbReference type="ARBA" id="ARBA00004196"/>
    </source>
</evidence>
<dbReference type="InterPro" id="IPR051395">
    <property type="entry name" value="Cytochrome_c_Peroxidase/MauG"/>
</dbReference>
<keyword evidence="4" id="KW-0732">Signal</keyword>
<evidence type="ECO:0000256" key="4">
    <source>
        <dbReference type="ARBA" id="ARBA00022729"/>
    </source>
</evidence>
<evidence type="ECO:0000313" key="10">
    <source>
        <dbReference type="Proteomes" id="UP001324380"/>
    </source>
</evidence>
<dbReference type="EMBL" id="CP139558">
    <property type="protein sequence ID" value="WPU94889.1"/>
    <property type="molecule type" value="Genomic_DNA"/>
</dbReference>
<dbReference type="Gene3D" id="1.20.1420.20">
    <property type="entry name" value="M75 peptidase, HXXE motif"/>
    <property type="match status" value="1"/>
</dbReference>
<dbReference type="SUPFAM" id="SSF46626">
    <property type="entry name" value="Cytochrome c"/>
    <property type="match status" value="2"/>
</dbReference>
<feature type="domain" description="Cytochrome c" evidence="8">
    <location>
        <begin position="302"/>
        <end position="439"/>
    </location>
</feature>
<reference evidence="9 10" key="1">
    <citation type="submission" date="2023-11" db="EMBL/GenBank/DDBJ databases">
        <title>Analysis of the Genomes of Mucilaginibacter gossypii cycad 4 and M. sabulilitoris SNA2: microbes with the potential for plant growth promotion.</title>
        <authorList>
            <person name="Hirsch A.M."/>
            <person name="Humm E."/>
            <person name="Rubbi M."/>
            <person name="Del Vecchio G."/>
            <person name="Ha S.M."/>
            <person name="Pellegrini M."/>
            <person name="Gunsalus R.P."/>
        </authorList>
    </citation>
    <scope>NUCLEOTIDE SEQUENCE [LARGE SCALE GENOMIC DNA]</scope>
    <source>
        <strain evidence="9 10">SNA2</strain>
    </source>
</reference>
<dbReference type="Pfam" id="PF03150">
    <property type="entry name" value="CCP_MauG"/>
    <property type="match status" value="1"/>
</dbReference>
<keyword evidence="5 9" id="KW-0560">Oxidoreductase</keyword>
<gene>
    <name evidence="9" type="ORF">SNE25_05065</name>
</gene>
<evidence type="ECO:0000256" key="3">
    <source>
        <dbReference type="ARBA" id="ARBA00022723"/>
    </source>
</evidence>
<dbReference type="GO" id="GO:0004130">
    <property type="term" value="F:cytochrome-c peroxidase activity"/>
    <property type="evidence" value="ECO:0007669"/>
    <property type="project" value="UniProtKB-EC"/>
</dbReference>
<dbReference type="EC" id="1.11.1.5" evidence="9"/>
<dbReference type="InterPro" id="IPR038352">
    <property type="entry name" value="Imelysin_sf"/>
</dbReference>
<dbReference type="Proteomes" id="UP001324380">
    <property type="component" value="Chromosome"/>
</dbReference>
<keyword evidence="9" id="KW-0575">Peroxidase</keyword>
<comment type="subcellular location">
    <subcellularLocation>
        <location evidence="1">Cell envelope</location>
    </subcellularLocation>
</comment>
<dbReference type="InterPro" id="IPR009056">
    <property type="entry name" value="Cyt_c-like_dom"/>
</dbReference>
<dbReference type="InterPro" id="IPR004852">
    <property type="entry name" value="Di-haem_cyt_c_peroxidsae"/>
</dbReference>
<evidence type="ECO:0000256" key="6">
    <source>
        <dbReference type="ARBA" id="ARBA00023004"/>
    </source>
</evidence>
<dbReference type="PANTHER" id="PTHR30600:SF10">
    <property type="entry name" value="BLL6722 PROTEIN"/>
    <property type="match status" value="1"/>
</dbReference>
<protein>
    <submittedName>
        <fullName evidence="9">Cytochrome c peroxidase</fullName>
        <ecNumber evidence="9">1.11.1.5</ecNumber>
    </submittedName>
</protein>
<name>A0ABZ0TP22_9SPHI</name>
<dbReference type="PANTHER" id="PTHR30600">
    <property type="entry name" value="CYTOCHROME C PEROXIDASE-RELATED"/>
    <property type="match status" value="1"/>
</dbReference>
<keyword evidence="3 7" id="KW-0479">Metal-binding</keyword>